<keyword evidence="2" id="KW-1133">Transmembrane helix</keyword>
<dbReference type="AlphaFoldDB" id="A0A2H1JCF9"/>
<keyword evidence="2" id="KW-0812">Transmembrane</keyword>
<evidence type="ECO:0000313" key="4">
    <source>
        <dbReference type="Proteomes" id="UP000234382"/>
    </source>
</evidence>
<evidence type="ECO:0000313" key="3">
    <source>
        <dbReference type="EMBL" id="SMX85176.1"/>
    </source>
</evidence>
<evidence type="ECO:0008006" key="5">
    <source>
        <dbReference type="Google" id="ProtNLM"/>
    </source>
</evidence>
<feature type="compositionally biased region" description="Basic and acidic residues" evidence="1">
    <location>
        <begin position="137"/>
        <end position="149"/>
    </location>
</feature>
<feature type="region of interest" description="Disordered" evidence="1">
    <location>
        <begin position="113"/>
        <end position="149"/>
    </location>
</feature>
<feature type="compositionally biased region" description="Polar residues" evidence="1">
    <location>
        <begin position="113"/>
        <end position="124"/>
    </location>
</feature>
<keyword evidence="2" id="KW-0472">Membrane</keyword>
<dbReference type="InterPro" id="IPR021401">
    <property type="entry name" value="DUF3040"/>
</dbReference>
<reference evidence="4" key="1">
    <citation type="submission" date="2017-03" db="EMBL/GenBank/DDBJ databases">
        <authorList>
            <person name="Monnet C."/>
        </authorList>
    </citation>
    <scope>NUCLEOTIDE SEQUENCE [LARGE SCALE GENOMIC DNA]</scope>
    <source>
        <strain evidence="4">ATCC 49514</strain>
    </source>
</reference>
<keyword evidence="4" id="KW-1185">Reference proteome</keyword>
<proteinExistence type="predicted"/>
<protein>
    <recommendedName>
        <fullName evidence="5">DUF3040 domain-containing protein</fullName>
    </recommendedName>
</protein>
<evidence type="ECO:0000256" key="2">
    <source>
        <dbReference type="SAM" id="Phobius"/>
    </source>
</evidence>
<name>A0A2H1JCF9_9MICO</name>
<gene>
    <name evidence="3" type="ORF">BI49514_01856</name>
</gene>
<organism evidence="3 4">
    <name type="scientific">Brevibacterium iodinum ATCC 49514</name>
    <dbReference type="NCBI Taxonomy" id="1255616"/>
    <lineage>
        <taxon>Bacteria</taxon>
        <taxon>Bacillati</taxon>
        <taxon>Actinomycetota</taxon>
        <taxon>Actinomycetes</taxon>
        <taxon>Micrococcales</taxon>
        <taxon>Brevibacteriaceae</taxon>
        <taxon>Brevibacterium</taxon>
    </lineage>
</organism>
<sequence length="149" mass="16419">MIGRKTWEAKRGFEMPLSDHEQQLLDQLEKQLRSEDPRFARNISETQAAATGPGFSAKRFVLGILIALAGLAATILAISLVSSSAWWIALGVVGFGLMVTGMYWAFSRPGQVHTTQTDSRNSGAKTGAKGNSGFMSRMEDRWEKRQRGE</sequence>
<dbReference type="EMBL" id="FXYX01000011">
    <property type="protein sequence ID" value="SMX85176.1"/>
    <property type="molecule type" value="Genomic_DNA"/>
</dbReference>
<dbReference type="Pfam" id="PF11239">
    <property type="entry name" value="DUF3040"/>
    <property type="match status" value="1"/>
</dbReference>
<evidence type="ECO:0000256" key="1">
    <source>
        <dbReference type="SAM" id="MobiDB-lite"/>
    </source>
</evidence>
<accession>A0A2H1JCF9</accession>
<dbReference type="Proteomes" id="UP000234382">
    <property type="component" value="Unassembled WGS sequence"/>
</dbReference>
<feature type="transmembrane region" description="Helical" evidence="2">
    <location>
        <begin position="60"/>
        <end position="80"/>
    </location>
</feature>
<feature type="transmembrane region" description="Helical" evidence="2">
    <location>
        <begin position="86"/>
        <end position="106"/>
    </location>
</feature>